<name>A0ABR8RC86_9BACI</name>
<dbReference type="PANTHER" id="PTHR37815">
    <property type="entry name" value="UPF0397 PROTEIN BC_2624-RELATED"/>
    <property type="match status" value="1"/>
</dbReference>
<keyword evidence="2 5" id="KW-0812">Transmembrane</keyword>
<evidence type="ECO:0000256" key="3">
    <source>
        <dbReference type="ARBA" id="ARBA00022989"/>
    </source>
</evidence>
<keyword evidence="3 5" id="KW-1133">Transmembrane helix</keyword>
<dbReference type="Proteomes" id="UP000640786">
    <property type="component" value="Unassembled WGS sequence"/>
</dbReference>
<dbReference type="RefSeq" id="WP_144539205.1">
    <property type="nucleotide sequence ID" value="NZ_JACSQO010000008.1"/>
</dbReference>
<feature type="transmembrane region" description="Helical" evidence="5">
    <location>
        <begin position="116"/>
        <end position="138"/>
    </location>
</feature>
<dbReference type="InterPro" id="IPR009825">
    <property type="entry name" value="ECF_substrate-spec-like"/>
</dbReference>
<dbReference type="EMBL" id="JACSQO010000008">
    <property type="protein sequence ID" value="MBD7945421.1"/>
    <property type="molecule type" value="Genomic_DNA"/>
</dbReference>
<dbReference type="InterPro" id="IPR022914">
    <property type="entry name" value="UPF0397"/>
</dbReference>
<evidence type="ECO:0000313" key="6">
    <source>
        <dbReference type="EMBL" id="MBD7945421.1"/>
    </source>
</evidence>
<keyword evidence="1 5" id="KW-1003">Cell membrane</keyword>
<reference evidence="6 7" key="1">
    <citation type="submission" date="2020-08" db="EMBL/GenBank/DDBJ databases">
        <title>A Genomic Blueprint of the Chicken Gut Microbiome.</title>
        <authorList>
            <person name="Gilroy R."/>
            <person name="Ravi A."/>
            <person name="Getino M."/>
            <person name="Pursley I."/>
            <person name="Horton D.L."/>
            <person name="Alikhan N.-F."/>
            <person name="Baker D."/>
            <person name="Gharbi K."/>
            <person name="Hall N."/>
            <person name="Watson M."/>
            <person name="Adriaenssens E.M."/>
            <person name="Foster-Nyarko E."/>
            <person name="Jarju S."/>
            <person name="Secka A."/>
            <person name="Antonio M."/>
            <person name="Oren A."/>
            <person name="Chaudhuri R."/>
            <person name="La Ragione R.M."/>
            <person name="Hildebrand F."/>
            <person name="Pallen M.J."/>
        </authorList>
    </citation>
    <scope>NUCLEOTIDE SEQUENCE [LARGE SCALE GENOMIC DNA]</scope>
    <source>
        <strain evidence="6 7">Sa2BUA9</strain>
    </source>
</reference>
<dbReference type="PANTHER" id="PTHR37815:SF3">
    <property type="entry name" value="UPF0397 PROTEIN SPR0429"/>
    <property type="match status" value="1"/>
</dbReference>
<sequence>MKKSIFSTKTVVAIGIGTAVFLILAKFAAVPTGIPNTTIQTSYGFLALISAIFGPIAGLFVGLFGHALNDLTSYGSIWWSWVISSAIVGLGIGLYFKRFSFEDGEFGKKHIILFNIVQIIVQAIAWALVAPLLDIIIYAEPANKVFTQGIVAAISNIGTVAILGTLLLTAYAKTRTKKGSLSYEE</sequence>
<dbReference type="HAMAP" id="MF_01572">
    <property type="entry name" value="UPF0397"/>
    <property type="match status" value="1"/>
</dbReference>
<feature type="transmembrane region" description="Helical" evidence="5">
    <location>
        <begin position="43"/>
        <end position="65"/>
    </location>
</feature>
<evidence type="ECO:0000256" key="4">
    <source>
        <dbReference type="ARBA" id="ARBA00023136"/>
    </source>
</evidence>
<dbReference type="Pfam" id="PF07155">
    <property type="entry name" value="ECF-ribofla_trS"/>
    <property type="match status" value="1"/>
</dbReference>
<comment type="similarity">
    <text evidence="5">Belongs to the UPF0397 family.</text>
</comment>
<comment type="subcellular location">
    <subcellularLocation>
        <location evidence="5">Cell membrane</location>
        <topology evidence="5">Multi-pass membrane protein</topology>
    </subcellularLocation>
</comment>
<comment type="caution">
    <text evidence="6">The sequence shown here is derived from an EMBL/GenBank/DDBJ whole genome shotgun (WGS) entry which is preliminary data.</text>
</comment>
<evidence type="ECO:0000256" key="5">
    <source>
        <dbReference type="HAMAP-Rule" id="MF_01572"/>
    </source>
</evidence>
<keyword evidence="4 5" id="KW-0472">Membrane</keyword>
<keyword evidence="7" id="KW-1185">Reference proteome</keyword>
<evidence type="ECO:0000256" key="2">
    <source>
        <dbReference type="ARBA" id="ARBA00022692"/>
    </source>
</evidence>
<organism evidence="6 7">
    <name type="scientific">Psychrobacillus faecigallinarum</name>
    <dbReference type="NCBI Taxonomy" id="2762235"/>
    <lineage>
        <taxon>Bacteria</taxon>
        <taxon>Bacillati</taxon>
        <taxon>Bacillota</taxon>
        <taxon>Bacilli</taxon>
        <taxon>Bacillales</taxon>
        <taxon>Bacillaceae</taxon>
        <taxon>Psychrobacillus</taxon>
    </lineage>
</organism>
<protein>
    <recommendedName>
        <fullName evidence="5">UPF0397 protein H9650_14940</fullName>
    </recommendedName>
</protein>
<dbReference type="NCBIfam" id="NF010182">
    <property type="entry name" value="PRK13661.1"/>
    <property type="match status" value="1"/>
</dbReference>
<feature type="transmembrane region" description="Helical" evidence="5">
    <location>
        <begin position="150"/>
        <end position="172"/>
    </location>
</feature>
<accession>A0ABR8RC86</accession>
<dbReference type="Gene3D" id="1.10.1760.20">
    <property type="match status" value="1"/>
</dbReference>
<evidence type="ECO:0000256" key="1">
    <source>
        <dbReference type="ARBA" id="ARBA00022475"/>
    </source>
</evidence>
<feature type="transmembrane region" description="Helical" evidence="5">
    <location>
        <begin position="12"/>
        <end position="31"/>
    </location>
</feature>
<gene>
    <name evidence="6" type="ORF">H9650_14940</name>
</gene>
<evidence type="ECO:0000313" key="7">
    <source>
        <dbReference type="Proteomes" id="UP000640786"/>
    </source>
</evidence>
<proteinExistence type="inferred from homology"/>
<feature type="transmembrane region" description="Helical" evidence="5">
    <location>
        <begin position="77"/>
        <end position="96"/>
    </location>
</feature>